<proteinExistence type="predicted"/>
<sequence length="69" mass="7421">MALRYFSPSDPCSVNYCVASRRSVVTPTYSINCCVTSRRPAVIRPSTASSSGPPTGGSITINYIQHTHT</sequence>
<dbReference type="AlphaFoldDB" id="A0AAV2F931"/>
<accession>A0AAV2F931</accession>
<feature type="compositionally biased region" description="Low complexity" evidence="1">
    <location>
        <begin position="45"/>
        <end position="61"/>
    </location>
</feature>
<name>A0AAV2F931_9ROSI</name>
<evidence type="ECO:0000256" key="1">
    <source>
        <dbReference type="SAM" id="MobiDB-lite"/>
    </source>
</evidence>
<feature type="region of interest" description="Disordered" evidence="1">
    <location>
        <begin position="44"/>
        <end position="69"/>
    </location>
</feature>
<evidence type="ECO:0000313" key="3">
    <source>
        <dbReference type="Proteomes" id="UP001497516"/>
    </source>
</evidence>
<gene>
    <name evidence="2" type="ORF">LTRI10_LOCUS34974</name>
</gene>
<dbReference type="EMBL" id="OZ034819">
    <property type="protein sequence ID" value="CAL1394472.1"/>
    <property type="molecule type" value="Genomic_DNA"/>
</dbReference>
<dbReference type="Proteomes" id="UP001497516">
    <property type="component" value="Chromosome 6"/>
</dbReference>
<protein>
    <submittedName>
        <fullName evidence="2">Uncharacterized protein</fullName>
    </submittedName>
</protein>
<evidence type="ECO:0000313" key="2">
    <source>
        <dbReference type="EMBL" id="CAL1394472.1"/>
    </source>
</evidence>
<reference evidence="2 3" key="1">
    <citation type="submission" date="2024-04" db="EMBL/GenBank/DDBJ databases">
        <authorList>
            <person name="Fracassetti M."/>
        </authorList>
    </citation>
    <scope>NUCLEOTIDE SEQUENCE [LARGE SCALE GENOMIC DNA]</scope>
</reference>
<keyword evidence="3" id="KW-1185">Reference proteome</keyword>
<organism evidence="2 3">
    <name type="scientific">Linum trigynum</name>
    <dbReference type="NCBI Taxonomy" id="586398"/>
    <lineage>
        <taxon>Eukaryota</taxon>
        <taxon>Viridiplantae</taxon>
        <taxon>Streptophyta</taxon>
        <taxon>Embryophyta</taxon>
        <taxon>Tracheophyta</taxon>
        <taxon>Spermatophyta</taxon>
        <taxon>Magnoliopsida</taxon>
        <taxon>eudicotyledons</taxon>
        <taxon>Gunneridae</taxon>
        <taxon>Pentapetalae</taxon>
        <taxon>rosids</taxon>
        <taxon>fabids</taxon>
        <taxon>Malpighiales</taxon>
        <taxon>Linaceae</taxon>
        <taxon>Linum</taxon>
    </lineage>
</organism>